<feature type="region of interest" description="Disordered" evidence="1">
    <location>
        <begin position="1"/>
        <end position="89"/>
    </location>
</feature>
<dbReference type="AlphaFoldDB" id="A0A161XK86"/>
<dbReference type="PANTHER" id="PTHR33130:SF40">
    <property type="entry name" value="CHROMOGRANIN (DUF1639)"/>
    <property type="match status" value="1"/>
</dbReference>
<dbReference type="InterPro" id="IPR012438">
    <property type="entry name" value="DUF1639"/>
</dbReference>
<sequence length="153" mass="16769">MSSGSKSLHNSAVPALQWAHSSSSSSDHPVKPSSPLVSDKLIKEETAPQQAEVDLRAQPRNLRPRKPRMQGGDAGGPRRSLRNVKEPKLPKLRISLTEEEIKEDLYSMTGGIPTRKPNKRSQSVKADLDKLFPGSKLDGIGADNYCAERGFKI</sequence>
<keyword evidence="3" id="KW-1185">Reference proteome</keyword>
<evidence type="ECO:0000256" key="1">
    <source>
        <dbReference type="SAM" id="MobiDB-lite"/>
    </source>
</evidence>
<feature type="compositionally biased region" description="Low complexity" evidence="1">
    <location>
        <begin position="21"/>
        <end position="35"/>
    </location>
</feature>
<proteinExistence type="predicted"/>
<accession>A0A161XK86</accession>
<evidence type="ECO:0000313" key="2">
    <source>
        <dbReference type="EMBL" id="WOG90377.1"/>
    </source>
</evidence>
<dbReference type="KEGG" id="dcr:108207882"/>
<dbReference type="Pfam" id="PF07797">
    <property type="entry name" value="DUF1639"/>
    <property type="match status" value="1"/>
</dbReference>
<feature type="compositionally biased region" description="Polar residues" evidence="1">
    <location>
        <begin position="1"/>
        <end position="10"/>
    </location>
</feature>
<reference evidence="2" key="1">
    <citation type="journal article" date="2016" name="Nat. Genet.">
        <title>A high-quality carrot genome assembly provides new insights into carotenoid accumulation and asterid genome evolution.</title>
        <authorList>
            <person name="Iorizzo M."/>
            <person name="Ellison S."/>
            <person name="Senalik D."/>
            <person name="Zeng P."/>
            <person name="Satapoomin P."/>
            <person name="Huang J."/>
            <person name="Bowman M."/>
            <person name="Iovene M."/>
            <person name="Sanseverino W."/>
            <person name="Cavagnaro P."/>
            <person name="Yildiz M."/>
            <person name="Macko-Podgorni A."/>
            <person name="Moranska E."/>
            <person name="Grzebelus E."/>
            <person name="Grzebelus D."/>
            <person name="Ashrafi H."/>
            <person name="Zheng Z."/>
            <person name="Cheng S."/>
            <person name="Spooner D."/>
            <person name="Van Deynze A."/>
            <person name="Simon P."/>
        </authorList>
    </citation>
    <scope>NUCLEOTIDE SEQUENCE</scope>
    <source>
        <tissue evidence="2">Leaf</tissue>
    </source>
</reference>
<protein>
    <submittedName>
        <fullName evidence="2">Uncharacterized protein</fullName>
    </submittedName>
</protein>
<dbReference type="OrthoDB" id="909814at2759"/>
<dbReference type="EMBL" id="CP093344">
    <property type="protein sequence ID" value="WOG90377.1"/>
    <property type="molecule type" value="Genomic_DNA"/>
</dbReference>
<name>A0A161XK86_DAUCS</name>
<organism evidence="2 3">
    <name type="scientific">Daucus carota subsp. sativus</name>
    <name type="common">Carrot</name>
    <dbReference type="NCBI Taxonomy" id="79200"/>
    <lineage>
        <taxon>Eukaryota</taxon>
        <taxon>Viridiplantae</taxon>
        <taxon>Streptophyta</taxon>
        <taxon>Embryophyta</taxon>
        <taxon>Tracheophyta</taxon>
        <taxon>Spermatophyta</taxon>
        <taxon>Magnoliopsida</taxon>
        <taxon>eudicotyledons</taxon>
        <taxon>Gunneridae</taxon>
        <taxon>Pentapetalae</taxon>
        <taxon>asterids</taxon>
        <taxon>campanulids</taxon>
        <taxon>Apiales</taxon>
        <taxon>Apiaceae</taxon>
        <taxon>Apioideae</taxon>
        <taxon>Scandiceae</taxon>
        <taxon>Daucinae</taxon>
        <taxon>Daucus</taxon>
        <taxon>Daucus sect. Daucus</taxon>
    </lineage>
</organism>
<gene>
    <name evidence="2" type="ORF">DCAR_0209621</name>
</gene>
<dbReference type="Proteomes" id="UP000077755">
    <property type="component" value="Chromosome 2"/>
</dbReference>
<dbReference type="Gramene" id="KZN07679">
    <property type="protein sequence ID" value="KZN07679"/>
    <property type="gene ID" value="DCAR_008516"/>
</dbReference>
<dbReference type="PANTHER" id="PTHR33130">
    <property type="entry name" value="PUTATIVE (DUF1639)-RELATED"/>
    <property type="match status" value="1"/>
</dbReference>
<evidence type="ECO:0000313" key="3">
    <source>
        <dbReference type="Proteomes" id="UP000077755"/>
    </source>
</evidence>
<reference evidence="2" key="2">
    <citation type="submission" date="2022-03" db="EMBL/GenBank/DDBJ databases">
        <title>Draft title - Genomic analysis of global carrot germplasm unveils the trajectory of domestication and the origin of high carotenoid orange carrot.</title>
        <authorList>
            <person name="Iorizzo M."/>
            <person name="Ellison S."/>
            <person name="Senalik D."/>
            <person name="Macko-Podgorni A."/>
            <person name="Grzebelus D."/>
            <person name="Bostan H."/>
            <person name="Rolling W."/>
            <person name="Curaba J."/>
            <person name="Simon P."/>
        </authorList>
    </citation>
    <scope>NUCLEOTIDE SEQUENCE</scope>
    <source>
        <tissue evidence="2">Leaf</tissue>
    </source>
</reference>